<gene>
    <name evidence="1" type="ORF">WA026_022201</name>
</gene>
<evidence type="ECO:0008006" key="3">
    <source>
        <dbReference type="Google" id="ProtNLM"/>
    </source>
</evidence>
<evidence type="ECO:0000313" key="2">
    <source>
        <dbReference type="Proteomes" id="UP001431783"/>
    </source>
</evidence>
<organism evidence="1 2">
    <name type="scientific">Henosepilachna vigintioctopunctata</name>
    <dbReference type="NCBI Taxonomy" id="420089"/>
    <lineage>
        <taxon>Eukaryota</taxon>
        <taxon>Metazoa</taxon>
        <taxon>Ecdysozoa</taxon>
        <taxon>Arthropoda</taxon>
        <taxon>Hexapoda</taxon>
        <taxon>Insecta</taxon>
        <taxon>Pterygota</taxon>
        <taxon>Neoptera</taxon>
        <taxon>Endopterygota</taxon>
        <taxon>Coleoptera</taxon>
        <taxon>Polyphaga</taxon>
        <taxon>Cucujiformia</taxon>
        <taxon>Coccinelloidea</taxon>
        <taxon>Coccinellidae</taxon>
        <taxon>Epilachninae</taxon>
        <taxon>Epilachnini</taxon>
        <taxon>Henosepilachna</taxon>
    </lineage>
</organism>
<comment type="caution">
    <text evidence="1">The sequence shown here is derived from an EMBL/GenBank/DDBJ whole genome shotgun (WGS) entry which is preliminary data.</text>
</comment>
<reference evidence="1 2" key="1">
    <citation type="submission" date="2023-03" db="EMBL/GenBank/DDBJ databases">
        <title>Genome insight into feeding habits of ladybird beetles.</title>
        <authorList>
            <person name="Li H.-S."/>
            <person name="Huang Y.-H."/>
            <person name="Pang H."/>
        </authorList>
    </citation>
    <scope>NUCLEOTIDE SEQUENCE [LARGE SCALE GENOMIC DNA]</scope>
    <source>
        <strain evidence="1">SYSU_2023b</strain>
        <tissue evidence="1">Whole body</tissue>
    </source>
</reference>
<name>A0AAW1UPW3_9CUCU</name>
<accession>A0AAW1UPW3</accession>
<dbReference type="EMBL" id="JARQZJ010000078">
    <property type="protein sequence ID" value="KAK9882573.1"/>
    <property type="molecule type" value="Genomic_DNA"/>
</dbReference>
<evidence type="ECO:0000313" key="1">
    <source>
        <dbReference type="EMBL" id="KAK9882573.1"/>
    </source>
</evidence>
<dbReference type="AlphaFoldDB" id="A0AAW1UPW3"/>
<sequence>MCWTENTIITAGDFNMNILNQLNANTQKLCEVVNSCGLKHTIHIPTRNTLISKSCIDNIITNGNYCFADIIATDFADHDMAQKAVKREYDNLLRDNKLQKFKQKLTDSDNKSKAPWSAVREIKGITGKTMQTPGDLIKTAEDFGTCFQTLVTNNLHQSIINTTSPTSP</sequence>
<dbReference type="Proteomes" id="UP001431783">
    <property type="component" value="Unassembled WGS sequence"/>
</dbReference>
<keyword evidence="2" id="KW-1185">Reference proteome</keyword>
<proteinExistence type="predicted"/>
<protein>
    <recommendedName>
        <fullName evidence="3">Endonuclease/exonuclease/phosphatase domain-containing protein</fullName>
    </recommendedName>
</protein>